<organism evidence="4 5">
    <name type="scientific">Faecalicatena fissicatena</name>
    <dbReference type="NCBI Taxonomy" id="290055"/>
    <lineage>
        <taxon>Bacteria</taxon>
        <taxon>Bacillati</taxon>
        <taxon>Bacillota</taxon>
        <taxon>Clostridia</taxon>
        <taxon>Lachnospirales</taxon>
        <taxon>Lachnospiraceae</taxon>
        <taxon>Faecalicatena</taxon>
    </lineage>
</organism>
<dbReference type="Gene3D" id="3.40.630.30">
    <property type="match status" value="1"/>
</dbReference>
<evidence type="ECO:0000256" key="2">
    <source>
        <dbReference type="ARBA" id="ARBA00023315"/>
    </source>
</evidence>
<comment type="caution">
    <text evidence="4">The sequence shown here is derived from an EMBL/GenBank/DDBJ whole genome shotgun (WGS) entry which is preliminary data.</text>
</comment>
<dbReference type="InterPro" id="IPR016181">
    <property type="entry name" value="Acyl_CoA_acyltransferase"/>
</dbReference>
<dbReference type="InterPro" id="IPR000182">
    <property type="entry name" value="GNAT_dom"/>
</dbReference>
<dbReference type="PANTHER" id="PTHR10908:SF0">
    <property type="entry name" value="SEROTONIN N-ACETYLTRANSFERASE"/>
    <property type="match status" value="1"/>
</dbReference>
<dbReference type="PANTHER" id="PTHR10908">
    <property type="entry name" value="SEROTONIN N-ACETYLTRANSFERASE"/>
    <property type="match status" value="1"/>
</dbReference>
<dbReference type="PROSITE" id="PS51186">
    <property type="entry name" value="GNAT"/>
    <property type="match status" value="1"/>
</dbReference>
<accession>A0ABS2EAV5</accession>
<evidence type="ECO:0000259" key="3">
    <source>
        <dbReference type="PROSITE" id="PS51186"/>
    </source>
</evidence>
<dbReference type="Proteomes" id="UP000716906">
    <property type="component" value="Unassembled WGS sequence"/>
</dbReference>
<sequence>MTVKTTEKESGRTEERFEIRLIRRPEVREAAEAERLCFPPNEAGAKEVVRDRAFLAGEQFLVAVDRETGKIAGYLNGLVTEESTLRDEFFKQTELHDPRGVNVMILSLGVLPEYRRQGLASELMACYVRQERERGRRMLVLTCLEEKVEMYRKMGFEDKGMSQSCWGGESWHEMTYIL</sequence>
<feature type="domain" description="N-acetyltransferase" evidence="3">
    <location>
        <begin position="17"/>
        <end position="177"/>
    </location>
</feature>
<evidence type="ECO:0000313" key="4">
    <source>
        <dbReference type="EMBL" id="MBM6738707.1"/>
    </source>
</evidence>
<dbReference type="Pfam" id="PF00583">
    <property type="entry name" value="Acetyltransf_1"/>
    <property type="match status" value="1"/>
</dbReference>
<dbReference type="CDD" id="cd04301">
    <property type="entry name" value="NAT_SF"/>
    <property type="match status" value="1"/>
</dbReference>
<protein>
    <submittedName>
        <fullName evidence="4">GNAT family N-acetyltransferase</fullName>
    </submittedName>
</protein>
<evidence type="ECO:0000313" key="5">
    <source>
        <dbReference type="Proteomes" id="UP000716906"/>
    </source>
</evidence>
<keyword evidence="5" id="KW-1185">Reference proteome</keyword>
<dbReference type="SUPFAM" id="SSF55729">
    <property type="entry name" value="Acyl-CoA N-acyltransferases (Nat)"/>
    <property type="match status" value="1"/>
</dbReference>
<gene>
    <name evidence="4" type="ORF">H7U36_11455</name>
</gene>
<keyword evidence="2" id="KW-0012">Acyltransferase</keyword>
<dbReference type="InterPro" id="IPR051635">
    <property type="entry name" value="SNAT-like"/>
</dbReference>
<proteinExistence type="predicted"/>
<name>A0ABS2EAV5_9FIRM</name>
<keyword evidence="1" id="KW-0808">Transferase</keyword>
<evidence type="ECO:0000256" key="1">
    <source>
        <dbReference type="ARBA" id="ARBA00022679"/>
    </source>
</evidence>
<reference evidence="4 5" key="1">
    <citation type="journal article" date="2021" name="Sci. Rep.">
        <title>The distribution of antibiotic resistance genes in chicken gut microbiota commensals.</title>
        <authorList>
            <person name="Juricova H."/>
            <person name="Matiasovicova J."/>
            <person name="Kubasova T."/>
            <person name="Cejkova D."/>
            <person name="Rychlik I."/>
        </authorList>
    </citation>
    <scope>NUCLEOTIDE SEQUENCE [LARGE SCALE GENOMIC DNA]</scope>
    <source>
        <strain evidence="4 5">An773</strain>
    </source>
</reference>
<dbReference type="EMBL" id="JACLYY010000011">
    <property type="protein sequence ID" value="MBM6738707.1"/>
    <property type="molecule type" value="Genomic_DNA"/>
</dbReference>